<evidence type="ECO:0000313" key="2">
    <source>
        <dbReference type="Proteomes" id="UP000018348"/>
    </source>
</evidence>
<reference evidence="1 2" key="2">
    <citation type="submission" date="2013-09" db="EMBL/GenBank/DDBJ databases">
        <title>Whole genome comparison of six Crocosphaera watsonii strains with differing phenotypes.</title>
        <authorList>
            <person name="Bench S.R."/>
            <person name="Heller P."/>
            <person name="Frank I."/>
            <person name="Arciniega M."/>
            <person name="Shilova I.N."/>
            <person name="Zehr J.P."/>
        </authorList>
    </citation>
    <scope>NUCLEOTIDE SEQUENCE [LARGE SCALE GENOMIC DNA]</scope>
    <source>
        <strain evidence="1 2">WH 8502</strain>
    </source>
</reference>
<dbReference type="EMBL" id="CAQK01000858">
    <property type="protein sequence ID" value="CCQ53590.1"/>
    <property type="molecule type" value="Genomic_DNA"/>
</dbReference>
<accession>T2IN25</accession>
<reference evidence="1 2" key="1">
    <citation type="submission" date="2013-01" db="EMBL/GenBank/DDBJ databases">
        <authorList>
            <person name="Bench S."/>
        </authorList>
    </citation>
    <scope>NUCLEOTIDE SEQUENCE [LARGE SCALE GENOMIC DNA]</scope>
    <source>
        <strain evidence="1 2">WH 8502</strain>
    </source>
</reference>
<protein>
    <submittedName>
        <fullName evidence="1">Uncharacterized protein</fullName>
    </submittedName>
</protein>
<name>T2IN25_CROWT</name>
<sequence length="45" mass="5351">MGVVVIFIFVLVLRSQENAFIYGNWVIDFFPYSQWDQQLLTPRLS</sequence>
<dbReference type="Proteomes" id="UP000018348">
    <property type="component" value="Unassembled WGS sequence"/>
</dbReference>
<evidence type="ECO:0000313" key="1">
    <source>
        <dbReference type="EMBL" id="CCQ53590.1"/>
    </source>
</evidence>
<comment type="caution">
    <text evidence="1">The sequence shown here is derived from an EMBL/GenBank/DDBJ whole genome shotgun (WGS) entry which is preliminary data.</text>
</comment>
<proteinExistence type="predicted"/>
<organism evidence="1 2">
    <name type="scientific">Crocosphaera watsonii WH 8502</name>
    <dbReference type="NCBI Taxonomy" id="423474"/>
    <lineage>
        <taxon>Bacteria</taxon>
        <taxon>Bacillati</taxon>
        <taxon>Cyanobacteriota</taxon>
        <taxon>Cyanophyceae</taxon>
        <taxon>Oscillatoriophycideae</taxon>
        <taxon>Chroococcales</taxon>
        <taxon>Aphanothecaceae</taxon>
        <taxon>Crocosphaera</taxon>
    </lineage>
</organism>
<dbReference type="AlphaFoldDB" id="T2IN25"/>
<gene>
    <name evidence="1" type="ORF">CWATWH8502_3658</name>
</gene>